<keyword evidence="8" id="KW-1185">Reference proteome</keyword>
<dbReference type="InterPro" id="IPR050549">
    <property type="entry name" value="MFS_Trehalose_Transporter"/>
</dbReference>
<evidence type="ECO:0000256" key="5">
    <source>
        <dbReference type="SAM" id="Phobius"/>
    </source>
</evidence>
<feature type="transmembrane region" description="Helical" evidence="5">
    <location>
        <begin position="218"/>
        <end position="241"/>
    </location>
</feature>
<dbReference type="PROSITE" id="PS50850">
    <property type="entry name" value="MFS"/>
    <property type="match status" value="1"/>
</dbReference>
<accession>A0AA38HTI8</accession>
<evidence type="ECO:0000313" key="7">
    <source>
        <dbReference type="EMBL" id="KAJ3640844.1"/>
    </source>
</evidence>
<dbReference type="InterPro" id="IPR005828">
    <property type="entry name" value="MFS_sugar_transport-like"/>
</dbReference>
<feature type="transmembrane region" description="Helical" evidence="5">
    <location>
        <begin position="120"/>
        <end position="141"/>
    </location>
</feature>
<dbReference type="GO" id="GO:0022857">
    <property type="term" value="F:transmembrane transporter activity"/>
    <property type="evidence" value="ECO:0007669"/>
    <property type="project" value="InterPro"/>
</dbReference>
<feature type="transmembrane region" description="Helical" evidence="5">
    <location>
        <begin position="12"/>
        <end position="33"/>
    </location>
</feature>
<feature type="transmembrane region" description="Helical" evidence="5">
    <location>
        <begin position="261"/>
        <end position="280"/>
    </location>
</feature>
<gene>
    <name evidence="7" type="ORF">Zmor_027380</name>
</gene>
<feature type="transmembrane region" description="Helical" evidence="5">
    <location>
        <begin position="161"/>
        <end position="181"/>
    </location>
</feature>
<dbReference type="InterPro" id="IPR020846">
    <property type="entry name" value="MFS_dom"/>
</dbReference>
<keyword evidence="3 5" id="KW-1133">Transmembrane helix</keyword>
<comment type="subcellular location">
    <subcellularLocation>
        <location evidence="1">Membrane</location>
        <topology evidence="1">Multi-pass membrane protein</topology>
    </subcellularLocation>
</comment>
<feature type="transmembrane region" description="Helical" evidence="5">
    <location>
        <begin position="39"/>
        <end position="60"/>
    </location>
</feature>
<sequence>MYLAEIARPDIRGLLITFDHLLFTLGMVFIYSVVPFSPFYVHAVAGAVLSLFQITLLPFLPQSPYYLVQSGKIQDAKNALRRLRNNSENEEEFNEIVAAIEAEPVPNTKKFCLTKKDLKVLLLITLLLFFQQFSGITVLQMNIIEILKEVSNVFILSKEHVAIIFSCIVLFSSVVQSVTVDKFGRKKIFIISGFCTGICSSLIGICFTLKRFGVKSELISWTTIAIFLLYAVFQALGLGYLPQILITEVLSTGMKARGLAYVDFLFRILGFCSVGFYHYFGNCYGMNVPFFVFSAVSFLSGVYAVFVIPETSGKSLKQIQEIIT</sequence>
<keyword evidence="4 5" id="KW-0472">Membrane</keyword>
<evidence type="ECO:0000256" key="4">
    <source>
        <dbReference type="ARBA" id="ARBA00023136"/>
    </source>
</evidence>
<dbReference type="GO" id="GO:0016020">
    <property type="term" value="C:membrane"/>
    <property type="evidence" value="ECO:0007669"/>
    <property type="project" value="UniProtKB-SubCell"/>
</dbReference>
<evidence type="ECO:0000313" key="8">
    <source>
        <dbReference type="Proteomes" id="UP001168821"/>
    </source>
</evidence>
<dbReference type="EMBL" id="JALNTZ010000009">
    <property type="protein sequence ID" value="KAJ3640844.1"/>
    <property type="molecule type" value="Genomic_DNA"/>
</dbReference>
<reference evidence="7" key="1">
    <citation type="journal article" date="2023" name="G3 (Bethesda)">
        <title>Whole genome assemblies of Zophobas morio and Tenebrio molitor.</title>
        <authorList>
            <person name="Kaur S."/>
            <person name="Stinson S.A."/>
            <person name="diCenzo G.C."/>
        </authorList>
    </citation>
    <scope>NUCLEOTIDE SEQUENCE</scope>
    <source>
        <strain evidence="7">QUZm001</strain>
    </source>
</reference>
<feature type="transmembrane region" description="Helical" evidence="5">
    <location>
        <begin position="286"/>
        <end position="308"/>
    </location>
</feature>
<name>A0AA38HTI8_9CUCU</name>
<dbReference type="Proteomes" id="UP001168821">
    <property type="component" value="Unassembled WGS sequence"/>
</dbReference>
<dbReference type="Gene3D" id="1.20.1250.20">
    <property type="entry name" value="MFS general substrate transporter like domains"/>
    <property type="match status" value="1"/>
</dbReference>
<dbReference type="AlphaFoldDB" id="A0AA38HTI8"/>
<dbReference type="Pfam" id="PF00083">
    <property type="entry name" value="Sugar_tr"/>
    <property type="match status" value="1"/>
</dbReference>
<proteinExistence type="predicted"/>
<dbReference type="InterPro" id="IPR036259">
    <property type="entry name" value="MFS_trans_sf"/>
</dbReference>
<comment type="caution">
    <text evidence="7">The sequence shown here is derived from an EMBL/GenBank/DDBJ whole genome shotgun (WGS) entry which is preliminary data.</text>
</comment>
<feature type="transmembrane region" description="Helical" evidence="5">
    <location>
        <begin position="188"/>
        <end position="212"/>
    </location>
</feature>
<protein>
    <recommendedName>
        <fullName evidence="6">Major facilitator superfamily (MFS) profile domain-containing protein</fullName>
    </recommendedName>
</protein>
<evidence type="ECO:0000256" key="2">
    <source>
        <dbReference type="ARBA" id="ARBA00022692"/>
    </source>
</evidence>
<dbReference type="PANTHER" id="PTHR48021:SF46">
    <property type="entry name" value="MAJOR FACILITATOR SUPERFAMILY (MFS) PROFILE DOMAIN-CONTAINING PROTEIN"/>
    <property type="match status" value="1"/>
</dbReference>
<organism evidence="7 8">
    <name type="scientific">Zophobas morio</name>
    <dbReference type="NCBI Taxonomy" id="2755281"/>
    <lineage>
        <taxon>Eukaryota</taxon>
        <taxon>Metazoa</taxon>
        <taxon>Ecdysozoa</taxon>
        <taxon>Arthropoda</taxon>
        <taxon>Hexapoda</taxon>
        <taxon>Insecta</taxon>
        <taxon>Pterygota</taxon>
        <taxon>Neoptera</taxon>
        <taxon>Endopterygota</taxon>
        <taxon>Coleoptera</taxon>
        <taxon>Polyphaga</taxon>
        <taxon>Cucujiformia</taxon>
        <taxon>Tenebrionidae</taxon>
        <taxon>Zophobas</taxon>
    </lineage>
</organism>
<evidence type="ECO:0000259" key="6">
    <source>
        <dbReference type="PROSITE" id="PS50850"/>
    </source>
</evidence>
<evidence type="ECO:0000256" key="1">
    <source>
        <dbReference type="ARBA" id="ARBA00004141"/>
    </source>
</evidence>
<feature type="domain" description="Major facilitator superfamily (MFS) profile" evidence="6">
    <location>
        <begin position="1"/>
        <end position="312"/>
    </location>
</feature>
<dbReference type="PANTHER" id="PTHR48021">
    <property type="match status" value="1"/>
</dbReference>
<keyword evidence="2 5" id="KW-0812">Transmembrane</keyword>
<evidence type="ECO:0000256" key="3">
    <source>
        <dbReference type="ARBA" id="ARBA00022989"/>
    </source>
</evidence>
<dbReference type="SUPFAM" id="SSF103473">
    <property type="entry name" value="MFS general substrate transporter"/>
    <property type="match status" value="1"/>
</dbReference>